<dbReference type="Proteomes" id="UP001206925">
    <property type="component" value="Unassembled WGS sequence"/>
</dbReference>
<gene>
    <name evidence="2" type="ORF">M8C21_024398</name>
</gene>
<keyword evidence="3" id="KW-1185">Reference proteome</keyword>
<keyword evidence="1" id="KW-0472">Membrane</keyword>
<proteinExistence type="predicted"/>
<comment type="caution">
    <text evidence="2">The sequence shown here is derived from an EMBL/GenBank/DDBJ whole genome shotgun (WGS) entry which is preliminary data.</text>
</comment>
<organism evidence="2 3">
    <name type="scientific">Ambrosia artemisiifolia</name>
    <name type="common">Common ragweed</name>
    <dbReference type="NCBI Taxonomy" id="4212"/>
    <lineage>
        <taxon>Eukaryota</taxon>
        <taxon>Viridiplantae</taxon>
        <taxon>Streptophyta</taxon>
        <taxon>Embryophyta</taxon>
        <taxon>Tracheophyta</taxon>
        <taxon>Spermatophyta</taxon>
        <taxon>Magnoliopsida</taxon>
        <taxon>eudicotyledons</taxon>
        <taxon>Gunneridae</taxon>
        <taxon>Pentapetalae</taxon>
        <taxon>asterids</taxon>
        <taxon>campanulids</taxon>
        <taxon>Asterales</taxon>
        <taxon>Asteraceae</taxon>
        <taxon>Asteroideae</taxon>
        <taxon>Heliantheae alliance</taxon>
        <taxon>Heliantheae</taxon>
        <taxon>Ambrosia</taxon>
    </lineage>
</organism>
<name>A0AAD5C333_AMBAR</name>
<accession>A0AAD5C333</accession>
<reference evidence="2" key="1">
    <citation type="submission" date="2022-06" db="EMBL/GenBank/DDBJ databases">
        <title>Uncovering the hologenomic basis of an extraordinary plant invasion.</title>
        <authorList>
            <person name="Bieker V.C."/>
            <person name="Martin M.D."/>
            <person name="Gilbert T."/>
            <person name="Hodgins K."/>
            <person name="Battlay P."/>
            <person name="Petersen B."/>
            <person name="Wilson J."/>
        </authorList>
    </citation>
    <scope>NUCLEOTIDE SEQUENCE</scope>
    <source>
        <strain evidence="2">AA19_3_7</strain>
        <tissue evidence="2">Leaf</tissue>
    </source>
</reference>
<evidence type="ECO:0000313" key="2">
    <source>
        <dbReference type="EMBL" id="KAI7734115.1"/>
    </source>
</evidence>
<keyword evidence="1" id="KW-1133">Transmembrane helix</keyword>
<evidence type="ECO:0000256" key="1">
    <source>
        <dbReference type="SAM" id="Phobius"/>
    </source>
</evidence>
<feature type="transmembrane region" description="Helical" evidence="1">
    <location>
        <begin position="30"/>
        <end position="48"/>
    </location>
</feature>
<dbReference type="EMBL" id="JAMZMK010009826">
    <property type="protein sequence ID" value="KAI7734115.1"/>
    <property type="molecule type" value="Genomic_DNA"/>
</dbReference>
<sequence>MRTKTGVVQMASLVFCCWLYSSSSLDKGKYVFFLKGFIITIVFGFQVYTSPLRQPRVFTANHLSNHQQQHRIYLRDASPHTTSGLHRFTSPSIAINTVTSKAHNPIKQPHQLQSPLLFFKEQFRGFKIFGS</sequence>
<dbReference type="AlphaFoldDB" id="A0AAD5C333"/>
<evidence type="ECO:0000313" key="3">
    <source>
        <dbReference type="Proteomes" id="UP001206925"/>
    </source>
</evidence>
<protein>
    <submittedName>
        <fullName evidence="2">Uncharacterized protein</fullName>
    </submittedName>
</protein>
<keyword evidence="1" id="KW-0812">Transmembrane</keyword>